<dbReference type="Proteomes" id="UP001500618">
    <property type="component" value="Unassembled WGS sequence"/>
</dbReference>
<comment type="caution">
    <text evidence="1">The sequence shown here is derived from an EMBL/GenBank/DDBJ whole genome shotgun (WGS) entry which is preliminary data.</text>
</comment>
<dbReference type="EMBL" id="BAAANY010000057">
    <property type="protein sequence ID" value="GAA1723310.1"/>
    <property type="molecule type" value="Genomic_DNA"/>
</dbReference>
<reference evidence="1 2" key="1">
    <citation type="journal article" date="2019" name="Int. J. Syst. Evol. Microbiol.">
        <title>The Global Catalogue of Microorganisms (GCM) 10K type strain sequencing project: providing services to taxonomists for standard genome sequencing and annotation.</title>
        <authorList>
            <consortium name="The Broad Institute Genomics Platform"/>
            <consortium name="The Broad Institute Genome Sequencing Center for Infectious Disease"/>
            <person name="Wu L."/>
            <person name="Ma J."/>
        </authorList>
    </citation>
    <scope>NUCLEOTIDE SEQUENCE [LARGE SCALE GENOMIC DNA]</scope>
    <source>
        <strain evidence="1 2">JCM 14718</strain>
    </source>
</reference>
<evidence type="ECO:0000313" key="1">
    <source>
        <dbReference type="EMBL" id="GAA1723310.1"/>
    </source>
</evidence>
<evidence type="ECO:0000313" key="2">
    <source>
        <dbReference type="Proteomes" id="UP001500618"/>
    </source>
</evidence>
<sequence length="116" mass="12886">MVTGRDREVECRVTGLFPGNGNDADIVDQIRKAMAERIRTVPTGDQLDTGIAVEHRQNIKQSGKRRDVMNYQQDSALGRSRSPLCCPAADRNVDVSDWIATWHADRLSIRSPGHAS</sequence>
<protein>
    <submittedName>
        <fullName evidence="1">Uncharacterized protein</fullName>
    </submittedName>
</protein>
<organism evidence="1 2">
    <name type="scientific">Fodinicola feengrottensis</name>
    <dbReference type="NCBI Taxonomy" id="435914"/>
    <lineage>
        <taxon>Bacteria</taxon>
        <taxon>Bacillati</taxon>
        <taxon>Actinomycetota</taxon>
        <taxon>Actinomycetes</taxon>
        <taxon>Mycobacteriales</taxon>
        <taxon>Fodinicola</taxon>
    </lineage>
</organism>
<accession>A0ABN2JDE0</accession>
<keyword evidence="2" id="KW-1185">Reference proteome</keyword>
<gene>
    <name evidence="1" type="ORF">GCM10009765_84090</name>
</gene>
<proteinExistence type="predicted"/>
<name>A0ABN2JDE0_9ACTN</name>